<reference evidence="2" key="1">
    <citation type="submission" date="2014-09" db="EMBL/GenBank/DDBJ databases">
        <authorList>
            <person name="Magalhaes I.L.F."/>
            <person name="Oliveira U."/>
            <person name="Santos F.R."/>
            <person name="Vidigal T.H.D.A."/>
            <person name="Brescovit A.D."/>
            <person name="Santos A.J."/>
        </authorList>
    </citation>
    <scope>NUCLEOTIDE SEQUENCE</scope>
    <source>
        <tissue evidence="2">Shoot tissue taken approximately 20 cm above the soil surface</tissue>
    </source>
</reference>
<keyword evidence="1" id="KW-0472">Membrane</keyword>
<reference evidence="2" key="2">
    <citation type="journal article" date="2015" name="Data Brief">
        <title>Shoot transcriptome of the giant reed, Arundo donax.</title>
        <authorList>
            <person name="Barrero R.A."/>
            <person name="Guerrero F.D."/>
            <person name="Moolhuijzen P."/>
            <person name="Goolsby J.A."/>
            <person name="Tidwell J."/>
            <person name="Bellgard S.E."/>
            <person name="Bellgard M.I."/>
        </authorList>
    </citation>
    <scope>NUCLEOTIDE SEQUENCE</scope>
    <source>
        <tissue evidence="2">Shoot tissue taken approximately 20 cm above the soil surface</tissue>
    </source>
</reference>
<name>A0A0A9BHM4_ARUDO</name>
<evidence type="ECO:0000256" key="1">
    <source>
        <dbReference type="SAM" id="Phobius"/>
    </source>
</evidence>
<sequence>MNNFGVGPHSRMFYHSIMLNLSGIHTIASYFLVLTRGCTCPLLFVCCGFSSLGTELFLSETVLLLGVLFITTTIAYPLLTLAA</sequence>
<feature type="transmembrane region" description="Helical" evidence="1">
    <location>
        <begin position="12"/>
        <end position="33"/>
    </location>
</feature>
<keyword evidence="1" id="KW-0812">Transmembrane</keyword>
<accession>A0A0A9BHM4</accession>
<dbReference type="AlphaFoldDB" id="A0A0A9BHM4"/>
<protein>
    <submittedName>
        <fullName evidence="2">Uncharacterized protein</fullName>
    </submittedName>
</protein>
<dbReference type="EMBL" id="GBRH01237180">
    <property type="protein sequence ID" value="JAD60715.1"/>
    <property type="molecule type" value="Transcribed_RNA"/>
</dbReference>
<proteinExistence type="predicted"/>
<evidence type="ECO:0000313" key="2">
    <source>
        <dbReference type="EMBL" id="JAD60715.1"/>
    </source>
</evidence>
<keyword evidence="1" id="KW-1133">Transmembrane helix</keyword>
<organism evidence="2">
    <name type="scientific">Arundo donax</name>
    <name type="common">Giant reed</name>
    <name type="synonym">Donax arundinaceus</name>
    <dbReference type="NCBI Taxonomy" id="35708"/>
    <lineage>
        <taxon>Eukaryota</taxon>
        <taxon>Viridiplantae</taxon>
        <taxon>Streptophyta</taxon>
        <taxon>Embryophyta</taxon>
        <taxon>Tracheophyta</taxon>
        <taxon>Spermatophyta</taxon>
        <taxon>Magnoliopsida</taxon>
        <taxon>Liliopsida</taxon>
        <taxon>Poales</taxon>
        <taxon>Poaceae</taxon>
        <taxon>PACMAD clade</taxon>
        <taxon>Arundinoideae</taxon>
        <taxon>Arundineae</taxon>
        <taxon>Arundo</taxon>
    </lineage>
</organism>
<feature type="transmembrane region" description="Helical" evidence="1">
    <location>
        <begin position="64"/>
        <end position="82"/>
    </location>
</feature>